<dbReference type="KEGG" id="peh:Spb1_07180"/>
<dbReference type="Proteomes" id="UP000315349">
    <property type="component" value="Chromosome"/>
</dbReference>
<name>A0A518GJS1_9PLAN</name>
<dbReference type="AlphaFoldDB" id="A0A518GJS1"/>
<dbReference type="InterPro" id="IPR032675">
    <property type="entry name" value="LRR_dom_sf"/>
</dbReference>
<evidence type="ECO:0000313" key="1">
    <source>
        <dbReference type="EMBL" id="QDV28852.1"/>
    </source>
</evidence>
<gene>
    <name evidence="1" type="ORF">Spb1_07180</name>
</gene>
<dbReference type="Gene3D" id="3.80.10.10">
    <property type="entry name" value="Ribonuclease Inhibitor"/>
    <property type="match status" value="1"/>
</dbReference>
<dbReference type="RefSeq" id="WP_186377771.1">
    <property type="nucleotide sequence ID" value="NZ_CP036299.1"/>
</dbReference>
<dbReference type="PANTHER" id="PTHR13318:SF95">
    <property type="entry name" value="F-BOX PROTEIN YLR352W"/>
    <property type="match status" value="1"/>
</dbReference>
<dbReference type="SUPFAM" id="SSF52047">
    <property type="entry name" value="RNI-like"/>
    <property type="match status" value="1"/>
</dbReference>
<dbReference type="PANTHER" id="PTHR13318">
    <property type="entry name" value="PARTNER OF PAIRED, ISOFORM B-RELATED"/>
    <property type="match status" value="1"/>
</dbReference>
<reference evidence="1 2" key="1">
    <citation type="submission" date="2019-02" db="EMBL/GenBank/DDBJ databases">
        <title>Deep-cultivation of Planctomycetes and their phenomic and genomic characterization uncovers novel biology.</title>
        <authorList>
            <person name="Wiegand S."/>
            <person name="Jogler M."/>
            <person name="Boedeker C."/>
            <person name="Pinto D."/>
            <person name="Vollmers J."/>
            <person name="Rivas-Marin E."/>
            <person name="Kohn T."/>
            <person name="Peeters S.H."/>
            <person name="Heuer A."/>
            <person name="Rast P."/>
            <person name="Oberbeckmann S."/>
            <person name="Bunk B."/>
            <person name="Jeske O."/>
            <person name="Meyerdierks A."/>
            <person name="Storesund J.E."/>
            <person name="Kallscheuer N."/>
            <person name="Luecker S."/>
            <person name="Lage O.M."/>
            <person name="Pohl T."/>
            <person name="Merkel B.J."/>
            <person name="Hornburger P."/>
            <person name="Mueller R.-W."/>
            <person name="Bruemmer F."/>
            <person name="Labrenz M."/>
            <person name="Spormann A.M."/>
            <person name="Op den Camp H."/>
            <person name="Overmann J."/>
            <person name="Amann R."/>
            <person name="Jetten M.S.M."/>
            <person name="Mascher T."/>
            <person name="Medema M.H."/>
            <person name="Devos D.P."/>
            <person name="Kaster A.-K."/>
            <person name="Ovreas L."/>
            <person name="Rohde M."/>
            <person name="Galperin M.Y."/>
            <person name="Jogler C."/>
        </authorList>
    </citation>
    <scope>NUCLEOTIDE SEQUENCE [LARGE SCALE GENOMIC DNA]</scope>
    <source>
        <strain evidence="1 2">Spb1</strain>
    </source>
</reference>
<dbReference type="SMART" id="SM00368">
    <property type="entry name" value="LRR_RI"/>
    <property type="match status" value="1"/>
</dbReference>
<organism evidence="1 2">
    <name type="scientific">Planctopirus ephydatiae</name>
    <dbReference type="NCBI Taxonomy" id="2528019"/>
    <lineage>
        <taxon>Bacteria</taxon>
        <taxon>Pseudomonadati</taxon>
        <taxon>Planctomycetota</taxon>
        <taxon>Planctomycetia</taxon>
        <taxon>Planctomycetales</taxon>
        <taxon>Planctomycetaceae</taxon>
        <taxon>Planctopirus</taxon>
    </lineage>
</organism>
<evidence type="ECO:0000313" key="2">
    <source>
        <dbReference type="Proteomes" id="UP000315349"/>
    </source>
</evidence>
<dbReference type="EMBL" id="CP036299">
    <property type="protein sequence ID" value="QDV28852.1"/>
    <property type="molecule type" value="Genomic_DNA"/>
</dbReference>
<proteinExistence type="predicted"/>
<dbReference type="GO" id="GO:0019005">
    <property type="term" value="C:SCF ubiquitin ligase complex"/>
    <property type="evidence" value="ECO:0007669"/>
    <property type="project" value="TreeGrafter"/>
</dbReference>
<protein>
    <submittedName>
        <fullName evidence="1">Leucine Rich repeats (2 copies)</fullName>
    </submittedName>
</protein>
<keyword evidence="2" id="KW-1185">Reference proteome</keyword>
<sequence>MRSPLLRNGVHRFSLRLILLAFSGVALFVLADKCVEMSANYALVKVGFHMVWDGKKRIDGQPGADPWLPAGMRGWIGNELFESATTVRAFHLPINRLEDEWIPFRIDQRRLGKICGLRHLEELTLTTIQCDSRDVQRIGKLRKLKYLRFGRGSKGIDDAFLESLAKLPQLEQLYLADDCERPSSPPDDTFFKDFKRIRIKDAGVEALCSMPSLKRLAIHTDCQSNKPLVALIQSRQWESLVLIDATLTDEDAEALRGQSSLVHLHLASPKLTDRVVNVLGELKSLRSLWISNTSISPDGCIEIAAALPALETLVVRDDFWSFKIPGQINSRAANRKVRVITTSEICVPKSSILQGL</sequence>
<accession>A0A518GJS1</accession>
<dbReference type="GO" id="GO:0031146">
    <property type="term" value="P:SCF-dependent proteasomal ubiquitin-dependent protein catabolic process"/>
    <property type="evidence" value="ECO:0007669"/>
    <property type="project" value="TreeGrafter"/>
</dbReference>